<dbReference type="InterPro" id="IPR000276">
    <property type="entry name" value="GPCR_Rhodpsn"/>
</dbReference>
<dbReference type="AlphaFoldDB" id="A0A670J6J0"/>
<dbReference type="PROSITE" id="PS00237">
    <property type="entry name" value="G_PROTEIN_RECEP_F1_1"/>
    <property type="match status" value="1"/>
</dbReference>
<reference evidence="11" key="3">
    <citation type="submission" date="2025-09" db="UniProtKB">
        <authorList>
            <consortium name="Ensembl"/>
        </authorList>
    </citation>
    <scope>IDENTIFICATION</scope>
</reference>
<keyword evidence="7 8" id="KW-0807">Transducer</keyword>
<proteinExistence type="inferred from homology"/>
<protein>
    <submittedName>
        <fullName evidence="11">G protein-coupled receptor 25</fullName>
    </submittedName>
</protein>
<evidence type="ECO:0000313" key="11">
    <source>
        <dbReference type="Ensembl" id="ENSPMRP00000019871.1"/>
    </source>
</evidence>
<feature type="transmembrane region" description="Helical" evidence="9">
    <location>
        <begin position="162"/>
        <end position="183"/>
    </location>
</feature>
<reference evidence="11 12" key="1">
    <citation type="journal article" date="2019" name="Proc. Natl. Acad. Sci. U.S.A.">
        <title>Regulatory changes in pterin and carotenoid genes underlie balanced color polymorphisms in the wall lizard.</title>
        <authorList>
            <person name="Andrade P."/>
            <person name="Pinho C."/>
            <person name="Perez I de Lanuza G."/>
            <person name="Afonso S."/>
            <person name="Brejcha J."/>
            <person name="Rubin C.J."/>
            <person name="Wallerman O."/>
            <person name="Pereira P."/>
            <person name="Sabatino S.J."/>
            <person name="Bellati A."/>
            <person name="Pellitteri-Rosa D."/>
            <person name="Bosakova Z."/>
            <person name="Bunikis I."/>
            <person name="Carretero M.A."/>
            <person name="Feiner N."/>
            <person name="Marsik P."/>
            <person name="Pauperio F."/>
            <person name="Salvi D."/>
            <person name="Soler L."/>
            <person name="While G.M."/>
            <person name="Uller T."/>
            <person name="Font E."/>
            <person name="Andersson L."/>
            <person name="Carneiro M."/>
        </authorList>
    </citation>
    <scope>NUCLEOTIDE SEQUENCE</scope>
</reference>
<dbReference type="Pfam" id="PF00001">
    <property type="entry name" value="7tm_1"/>
    <property type="match status" value="1"/>
</dbReference>
<evidence type="ECO:0000256" key="9">
    <source>
        <dbReference type="SAM" id="Phobius"/>
    </source>
</evidence>
<dbReference type="Proteomes" id="UP000472272">
    <property type="component" value="Chromosome 6"/>
</dbReference>
<dbReference type="GeneTree" id="ENSGT01130000278303"/>
<evidence type="ECO:0000256" key="7">
    <source>
        <dbReference type="ARBA" id="ARBA00023224"/>
    </source>
</evidence>
<evidence type="ECO:0000256" key="4">
    <source>
        <dbReference type="ARBA" id="ARBA00023040"/>
    </source>
</evidence>
<dbReference type="GO" id="GO:0016494">
    <property type="term" value="F:C-X-C chemokine receptor activity"/>
    <property type="evidence" value="ECO:0007669"/>
    <property type="project" value="Ensembl"/>
</dbReference>
<dbReference type="PANTHER" id="PTHR10489:SF954">
    <property type="entry name" value="G PROTEIN-COUPLED RECEPTOR 25"/>
    <property type="match status" value="1"/>
</dbReference>
<organism evidence="11 12">
    <name type="scientific">Podarcis muralis</name>
    <name type="common">Wall lizard</name>
    <name type="synonym">Lacerta muralis</name>
    <dbReference type="NCBI Taxonomy" id="64176"/>
    <lineage>
        <taxon>Eukaryota</taxon>
        <taxon>Metazoa</taxon>
        <taxon>Chordata</taxon>
        <taxon>Craniata</taxon>
        <taxon>Vertebrata</taxon>
        <taxon>Euteleostomi</taxon>
        <taxon>Lepidosauria</taxon>
        <taxon>Squamata</taxon>
        <taxon>Bifurcata</taxon>
        <taxon>Unidentata</taxon>
        <taxon>Episquamata</taxon>
        <taxon>Laterata</taxon>
        <taxon>Lacertibaenia</taxon>
        <taxon>Lacertidae</taxon>
        <taxon>Podarcis</taxon>
    </lineage>
</organism>
<evidence type="ECO:0000256" key="8">
    <source>
        <dbReference type="RuleBase" id="RU000688"/>
    </source>
</evidence>
<dbReference type="GO" id="GO:0007204">
    <property type="term" value="P:positive regulation of cytosolic calcium ion concentration"/>
    <property type="evidence" value="ECO:0007669"/>
    <property type="project" value="TreeGrafter"/>
</dbReference>
<name>A0A670J6J0_PODMU</name>
<comment type="similarity">
    <text evidence="8">Belongs to the G-protein coupled receptor 1 family.</text>
</comment>
<dbReference type="Ensembl" id="ENSPMRT00000021106.1">
    <property type="protein sequence ID" value="ENSPMRP00000019871.1"/>
    <property type="gene ID" value="ENSPMRG00000012961.1"/>
</dbReference>
<dbReference type="Gene3D" id="1.20.1070.10">
    <property type="entry name" value="Rhodopsin 7-helix transmembrane proteins"/>
    <property type="match status" value="1"/>
</dbReference>
<dbReference type="GO" id="GO:0019722">
    <property type="term" value="P:calcium-mediated signaling"/>
    <property type="evidence" value="ECO:0007669"/>
    <property type="project" value="TreeGrafter"/>
</dbReference>
<evidence type="ECO:0000256" key="1">
    <source>
        <dbReference type="ARBA" id="ARBA00004141"/>
    </source>
</evidence>
<feature type="transmembrane region" description="Helical" evidence="9">
    <location>
        <begin position="84"/>
        <end position="103"/>
    </location>
</feature>
<evidence type="ECO:0000313" key="12">
    <source>
        <dbReference type="Proteomes" id="UP000472272"/>
    </source>
</evidence>
<keyword evidence="6 8" id="KW-0675">Receptor</keyword>
<dbReference type="PANTHER" id="PTHR10489">
    <property type="entry name" value="CELL ADHESION MOLECULE"/>
    <property type="match status" value="1"/>
</dbReference>
<feature type="transmembrane region" description="Helical" evidence="9">
    <location>
        <begin position="52"/>
        <end position="72"/>
    </location>
</feature>
<evidence type="ECO:0000256" key="6">
    <source>
        <dbReference type="ARBA" id="ARBA00023170"/>
    </source>
</evidence>
<evidence type="ECO:0000256" key="2">
    <source>
        <dbReference type="ARBA" id="ARBA00022692"/>
    </source>
</evidence>
<reference evidence="11" key="2">
    <citation type="submission" date="2025-08" db="UniProtKB">
        <authorList>
            <consortium name="Ensembl"/>
        </authorList>
    </citation>
    <scope>IDENTIFICATION</scope>
</reference>
<dbReference type="GO" id="GO:0009897">
    <property type="term" value="C:external side of plasma membrane"/>
    <property type="evidence" value="ECO:0007669"/>
    <property type="project" value="TreeGrafter"/>
</dbReference>
<keyword evidence="5 9" id="KW-0472">Membrane</keyword>
<keyword evidence="12" id="KW-1185">Reference proteome</keyword>
<dbReference type="PROSITE" id="PS50262">
    <property type="entry name" value="G_PROTEIN_RECEP_F1_2"/>
    <property type="match status" value="1"/>
</dbReference>
<feature type="transmembrane region" description="Helical" evidence="9">
    <location>
        <begin position="123"/>
        <end position="141"/>
    </location>
</feature>
<dbReference type="PRINTS" id="PR00237">
    <property type="entry name" value="GPCRRHODOPSN"/>
</dbReference>
<feature type="domain" description="G-protein coupled receptors family 1 profile" evidence="10">
    <location>
        <begin position="63"/>
        <end position="308"/>
    </location>
</feature>
<keyword evidence="3 9" id="KW-1133">Transmembrane helix</keyword>
<dbReference type="InterPro" id="IPR050119">
    <property type="entry name" value="CCR1-9-like"/>
</dbReference>
<evidence type="ECO:0000256" key="3">
    <source>
        <dbReference type="ARBA" id="ARBA00022989"/>
    </source>
</evidence>
<feature type="transmembrane region" description="Helical" evidence="9">
    <location>
        <begin position="246"/>
        <end position="268"/>
    </location>
</feature>
<dbReference type="GO" id="GO:0019957">
    <property type="term" value="F:C-C chemokine binding"/>
    <property type="evidence" value="ECO:0007669"/>
    <property type="project" value="TreeGrafter"/>
</dbReference>
<dbReference type="GO" id="GO:0097021">
    <property type="term" value="P:lymphocyte migration into lymphoid organs"/>
    <property type="evidence" value="ECO:0007669"/>
    <property type="project" value="Ensembl"/>
</dbReference>
<dbReference type="GO" id="GO:0016493">
    <property type="term" value="F:C-C chemokine receptor activity"/>
    <property type="evidence" value="ECO:0007669"/>
    <property type="project" value="TreeGrafter"/>
</dbReference>
<dbReference type="GO" id="GO:0048247">
    <property type="term" value="P:lymphocyte chemotaxis"/>
    <property type="evidence" value="ECO:0007669"/>
    <property type="project" value="Ensembl"/>
</dbReference>
<keyword evidence="2 8" id="KW-0812">Transmembrane</keyword>
<dbReference type="GO" id="GO:0006955">
    <property type="term" value="P:immune response"/>
    <property type="evidence" value="ECO:0007669"/>
    <property type="project" value="TreeGrafter"/>
</dbReference>
<accession>A0A670J6J0</accession>
<comment type="subcellular location">
    <subcellularLocation>
        <location evidence="1">Membrane</location>
        <topology evidence="1">Multi-pass membrane protein</topology>
    </subcellularLocation>
</comment>
<dbReference type="OMA" id="IYVFMDQ"/>
<evidence type="ECO:0000256" key="5">
    <source>
        <dbReference type="ARBA" id="ARBA00023136"/>
    </source>
</evidence>
<feature type="transmembrane region" description="Helical" evidence="9">
    <location>
        <begin position="203"/>
        <end position="226"/>
    </location>
</feature>
<evidence type="ECO:0000259" key="10">
    <source>
        <dbReference type="PROSITE" id="PS50262"/>
    </source>
</evidence>
<dbReference type="SUPFAM" id="SSF81321">
    <property type="entry name" value="Family A G protein-coupled receptor-like"/>
    <property type="match status" value="1"/>
</dbReference>
<feature type="transmembrane region" description="Helical" evidence="9">
    <location>
        <begin position="288"/>
        <end position="311"/>
    </location>
</feature>
<dbReference type="InterPro" id="IPR017452">
    <property type="entry name" value="GPCR_Rhodpsn_7TM"/>
</dbReference>
<gene>
    <name evidence="11" type="primary">GPR25</name>
</gene>
<keyword evidence="4 8" id="KW-0297">G-protein coupled receptor</keyword>
<sequence>MEPAQMVTGSLMTETWSGDFESSAIDNYGDLVNYDICPLQELPFAYIVIPTVYYITFLIGFFGNLFVILLMARKEGRKRLVDTFVLNLAVADLVFVCTLPFWAVSKALGYWCFGEGLCKLSSYAITVNRCSSILFLMGMSVERFLVMTKQWDSRTISTKKSIAVSCGCIWVFSLLLGMPSLFYRKLNLVDDKYLCHDMPSPTFSLIMLILTFLLPLGVILFCYCSIFSKLRSHVHLGKRRNNALKIIFAIVGAFICSWLPFNVLKPFFVFTMAQDIHLSCSKMMALTWGLTISACLAFANSCVNPIIYVFMDQQFRQQALKHFPAFCSKRGNVQSSALSFSSRHEPPICQQEEAHTSNISSGRRPREQRGRFVSLQEWYNVGWNAVKSQQDFWAMLVGERSARR</sequence>